<dbReference type="PANTHER" id="PTHR33371:SF4">
    <property type="entry name" value="INTERMEMBRANE PHOSPHOLIPID TRANSPORT SYSTEM BINDING PROTEIN MLAD"/>
    <property type="match status" value="1"/>
</dbReference>
<feature type="domain" description="Mce/MlaD" evidence="1">
    <location>
        <begin position="40"/>
        <end position="110"/>
    </location>
</feature>
<evidence type="ECO:0000313" key="3">
    <source>
        <dbReference type="Proteomes" id="UP000076512"/>
    </source>
</evidence>
<dbReference type="AlphaFoldDB" id="A0A161Z6X9"/>
<protein>
    <submittedName>
        <fullName evidence="2">Mammalian cell entry protein</fullName>
    </submittedName>
</protein>
<evidence type="ECO:0000313" key="2">
    <source>
        <dbReference type="EMBL" id="KZM75824.1"/>
    </source>
</evidence>
<dbReference type="EMBL" id="LWGR01000003">
    <property type="protein sequence ID" value="KZM75824.1"/>
    <property type="molecule type" value="Genomic_DNA"/>
</dbReference>
<name>A0A161Z6X9_9NOCA</name>
<evidence type="ECO:0000259" key="1">
    <source>
        <dbReference type="Pfam" id="PF02470"/>
    </source>
</evidence>
<sequence>MMHRVLASRAFMSVAGAVVLVVVAAAGYFVVFDPAKKTESYCAIMPDAIGLYVGNQVTMRGIPVGTVTSIAAQGASAKVEFSVDADRPVYADAGATTLSDSIVAARQLAVVSSGTTTARWNPAQCLTKTLTPKSISETLNALAKLSAEIQGPDRNSPDALARGLSALNTATAGTGPQINEIVQKLSAAMAAPDADIAHLAGIFDAYASVGRKVEQHWGDLKSMLTRLAPVLDQATTDLLQPGARLFDGLQQVVPMLNDLTTILGDPIMRALDATVPLVKFLRAHVGSLAQIITMTPVLTQAFRTAGESGIGYAPPRVAIPQPDADTVCAAVNTLAPGRCSADGGLAKVDAATLVLGLAGVR</sequence>
<reference evidence="2 3" key="1">
    <citation type="submission" date="2016-04" db="EMBL/GenBank/DDBJ databases">
        <authorList>
            <person name="Evans L.H."/>
            <person name="Alamgir A."/>
            <person name="Owens N."/>
            <person name="Weber N.D."/>
            <person name="Virtaneva K."/>
            <person name="Barbian K."/>
            <person name="Babar A."/>
            <person name="Rosenke K."/>
        </authorList>
    </citation>
    <scope>NUCLEOTIDE SEQUENCE [LARGE SCALE GENOMIC DNA]</scope>
    <source>
        <strain evidence="2 3">IFM 0406</strain>
    </source>
</reference>
<keyword evidence="3" id="KW-1185">Reference proteome</keyword>
<proteinExistence type="predicted"/>
<comment type="caution">
    <text evidence="2">The sequence shown here is derived from an EMBL/GenBank/DDBJ whole genome shotgun (WGS) entry which is preliminary data.</text>
</comment>
<gene>
    <name evidence="2" type="ORF">AWN90_17795</name>
</gene>
<dbReference type="PANTHER" id="PTHR33371">
    <property type="entry name" value="INTERMEMBRANE PHOSPHOLIPID TRANSPORT SYSTEM BINDING PROTEIN MLAD-RELATED"/>
    <property type="match status" value="1"/>
</dbReference>
<dbReference type="InterPro" id="IPR052336">
    <property type="entry name" value="MlaD_Phospholipid_Transporter"/>
</dbReference>
<dbReference type="InterPro" id="IPR003399">
    <property type="entry name" value="Mce/MlaD"/>
</dbReference>
<dbReference type="Pfam" id="PF02470">
    <property type="entry name" value="MlaD"/>
    <property type="match status" value="1"/>
</dbReference>
<dbReference type="STRING" id="455432.AWN90_17795"/>
<organism evidence="2 3">
    <name type="scientific">Nocardia terpenica</name>
    <dbReference type="NCBI Taxonomy" id="455432"/>
    <lineage>
        <taxon>Bacteria</taxon>
        <taxon>Bacillati</taxon>
        <taxon>Actinomycetota</taxon>
        <taxon>Actinomycetes</taxon>
        <taxon>Mycobacteriales</taxon>
        <taxon>Nocardiaceae</taxon>
        <taxon>Nocardia</taxon>
    </lineage>
</organism>
<accession>A0A161Z6X9</accession>
<dbReference type="Proteomes" id="UP000076512">
    <property type="component" value="Unassembled WGS sequence"/>
</dbReference>